<sequence length="67" mass="7941">MKGNSDSFRLVSYMLEVFFLYLKSYAHFEKVKIAFNDADEARKYTRYCITKGCAILPYTSILHIYKK</sequence>
<reference evidence="1 2" key="1">
    <citation type="submission" date="2015-04" db="EMBL/GenBank/DDBJ databases">
        <authorList>
            <person name="Syromyatnikov M.Y."/>
            <person name="Popov V.N."/>
        </authorList>
    </citation>
    <scope>NUCLEOTIDE SEQUENCE [LARGE SCALE GENOMIC DNA]</scope>
    <source>
        <strain evidence="1 2">AH1</strain>
    </source>
</reference>
<accession>A0A0U1MFU9</accession>
<protein>
    <submittedName>
        <fullName evidence="1">Uncharacterized protein</fullName>
    </submittedName>
</protein>
<organism evidence="1 2">
    <name type="scientific">Staphylococcus aureus</name>
    <dbReference type="NCBI Taxonomy" id="1280"/>
    <lineage>
        <taxon>Bacteria</taxon>
        <taxon>Bacillati</taxon>
        <taxon>Bacillota</taxon>
        <taxon>Bacilli</taxon>
        <taxon>Bacillales</taxon>
        <taxon>Staphylococcaceae</taxon>
        <taxon>Staphylococcus</taxon>
    </lineage>
</organism>
<dbReference type="EMBL" id="CVOQ01000009">
    <property type="protein sequence ID" value="CRI08236.1"/>
    <property type="molecule type" value="Genomic_DNA"/>
</dbReference>
<evidence type="ECO:0000313" key="1">
    <source>
        <dbReference type="EMBL" id="CRI08236.1"/>
    </source>
</evidence>
<gene>
    <name evidence="1" type="ORF">BN1321_170066</name>
</gene>
<dbReference type="AlphaFoldDB" id="A0A0U1MFU9"/>
<name>A0A0U1MFU9_STAAU</name>
<dbReference type="Proteomes" id="UP000039437">
    <property type="component" value="Unassembled WGS sequence"/>
</dbReference>
<evidence type="ECO:0000313" key="2">
    <source>
        <dbReference type="Proteomes" id="UP000039437"/>
    </source>
</evidence>
<proteinExistence type="predicted"/>